<dbReference type="EMBL" id="OX597822">
    <property type="protein sequence ID" value="CAI9728313.1"/>
    <property type="molecule type" value="Genomic_DNA"/>
</dbReference>
<name>A0AA36B5J2_OCTVU</name>
<evidence type="ECO:0000259" key="2">
    <source>
        <dbReference type="Pfam" id="PF05029"/>
    </source>
</evidence>
<dbReference type="PANTHER" id="PTHR22940:SF5">
    <property type="entry name" value="PROTEIN TIMELESS"/>
    <property type="match status" value="1"/>
</dbReference>
<dbReference type="GO" id="GO:0000076">
    <property type="term" value="P:DNA replication checkpoint signaling"/>
    <property type="evidence" value="ECO:0007669"/>
    <property type="project" value="TreeGrafter"/>
</dbReference>
<dbReference type="InterPro" id="IPR007725">
    <property type="entry name" value="TIMELESS_C"/>
</dbReference>
<dbReference type="GO" id="GO:0043111">
    <property type="term" value="P:replication fork arrest"/>
    <property type="evidence" value="ECO:0007669"/>
    <property type="project" value="TreeGrafter"/>
</dbReference>
<evidence type="ECO:0000256" key="1">
    <source>
        <dbReference type="ARBA" id="ARBA00008174"/>
    </source>
</evidence>
<dbReference type="GO" id="GO:0031298">
    <property type="term" value="C:replication fork protection complex"/>
    <property type="evidence" value="ECO:0007669"/>
    <property type="project" value="TreeGrafter"/>
</dbReference>
<reference evidence="3" key="1">
    <citation type="submission" date="2023-08" db="EMBL/GenBank/DDBJ databases">
        <authorList>
            <person name="Alioto T."/>
            <person name="Alioto T."/>
            <person name="Gomez Garrido J."/>
        </authorList>
    </citation>
    <scope>NUCLEOTIDE SEQUENCE</scope>
</reference>
<dbReference type="Pfam" id="PF05029">
    <property type="entry name" value="TIMELESS_C"/>
    <property type="match status" value="1"/>
</dbReference>
<feature type="domain" description="Timeless C-terminal" evidence="2">
    <location>
        <begin position="714"/>
        <end position="814"/>
    </location>
</feature>
<dbReference type="AlphaFoldDB" id="A0AA36B5J2"/>
<evidence type="ECO:0000313" key="3">
    <source>
        <dbReference type="EMBL" id="CAI9728313.1"/>
    </source>
</evidence>
<organism evidence="3 4">
    <name type="scientific">Octopus vulgaris</name>
    <name type="common">Common octopus</name>
    <dbReference type="NCBI Taxonomy" id="6645"/>
    <lineage>
        <taxon>Eukaryota</taxon>
        <taxon>Metazoa</taxon>
        <taxon>Spiralia</taxon>
        <taxon>Lophotrochozoa</taxon>
        <taxon>Mollusca</taxon>
        <taxon>Cephalopoda</taxon>
        <taxon>Coleoidea</taxon>
        <taxon>Octopodiformes</taxon>
        <taxon>Octopoda</taxon>
        <taxon>Incirrata</taxon>
        <taxon>Octopodidae</taxon>
        <taxon>Octopus</taxon>
    </lineage>
</organism>
<comment type="similarity">
    <text evidence="1">Belongs to the timeless family.</text>
</comment>
<dbReference type="InterPro" id="IPR044998">
    <property type="entry name" value="Timeless"/>
</dbReference>
<dbReference type="PANTHER" id="PTHR22940">
    <property type="entry name" value="TIMEOUT/TIMELESS-2"/>
    <property type="match status" value="1"/>
</dbReference>
<proteinExistence type="inferred from homology"/>
<gene>
    <name evidence="3" type="ORF">OCTVUL_1B022286</name>
</gene>
<dbReference type="GO" id="GO:0006281">
    <property type="term" value="P:DNA repair"/>
    <property type="evidence" value="ECO:0007669"/>
    <property type="project" value="TreeGrafter"/>
</dbReference>
<dbReference type="GO" id="GO:0003677">
    <property type="term" value="F:DNA binding"/>
    <property type="evidence" value="ECO:0007669"/>
    <property type="project" value="TreeGrafter"/>
</dbReference>
<evidence type="ECO:0000313" key="4">
    <source>
        <dbReference type="Proteomes" id="UP001162480"/>
    </source>
</evidence>
<sequence length="949" mass="109861">MQIDIFQMSIPESMFYGKRGTVDAPYEVSAPDWDSNGDIPDIIVNEDVEESSDDFRLGCLLDNEYIIADECEETLQEIISKLKSEDSHIRSFRRQKSIYNMISTDIIPILKSSDLTDDLFVLIVKLDGLSCSGFSMPSCRSSCETTHLSKVLTELTEPIECLFPNNFRHESRNTDVVNEIINHLQYIKLLFCQQESLDLLFSQVKPIIQKGQNKEFINQFLLLVRNLLYVQVWDRDMGSADIQCKFIKNMFECGLDEILLTLLIHPSRFCWSVNIVQLLSLLYTDKIVLGGLNAQGSRVSDEVLFNFDISEVMSVFIETDRNIASSIPIENTNRSQLVNILKSFNSQFLLLGFAPLVSDLKEILLSKSCNLDGSYFMWLLIFFLKMARIQEMDFSCIREVVTVDIIGFLVYQGIDTFEELLISNQKKLETATKKKRLHFTVASIKEMLKTIEVYDSHLSVLLSKDDVQNMENLKCALLNMTDLRQMFLLLIRSWENQSYSFLRDLIVTNHTFLLLLDQWHRQIHSTQNFEMIQHINQFSTIKVMQRYGFLLEKFNKNSPCVNDSIFTMMHHVAGDCKSPEVLMQMPILKLFTDLCDDDKIISNEASDVMEYVMHKFMVTAAEDPSLCAKYLFSMEANNMNIDLDIASMNDYKSDVSMCSNTDFSPLTHGAVCPNAIHLNDDFTDSEKNNDKERDLLEKQIQNMNNETVIQFCIAKLHEKKMSYQLLWLQTVLLETYFVKYVGTSNDKYQMEEPIPLYYSLQNRPVPLIPYNGRQEAALEDCHFQTLLKYLGFYNGSNSGRIFPHIPEFWTIDQLMSKAEEIGPLNNAAIDSRTQEALLENQPNYYQEMQLKRIYTLHTYIVSTLQNGDWASEKWIHRLLSYNRQDIERSEMSFKCEDKSNLDDMLGFNMSKAFSRYPEHIETTVSSNKTFDLPNWIGYPCGMNQIIETS</sequence>
<accession>A0AA36B5J2</accession>
<dbReference type="Proteomes" id="UP001162480">
    <property type="component" value="Chromosome 9"/>
</dbReference>
<protein>
    <recommendedName>
        <fullName evidence="2">Timeless C-terminal domain-containing protein</fullName>
    </recommendedName>
</protein>
<keyword evidence="4" id="KW-1185">Reference proteome</keyword>